<name>A0A8X7C0J6_9ARAC</name>
<reference evidence="1" key="1">
    <citation type="submission" date="2020-08" db="EMBL/GenBank/DDBJ databases">
        <title>Multicomponent nature underlies the extraordinary mechanical properties of spider dragline silk.</title>
        <authorList>
            <person name="Kono N."/>
            <person name="Nakamura H."/>
            <person name="Mori M."/>
            <person name="Yoshida Y."/>
            <person name="Ohtoshi R."/>
            <person name="Malay A.D."/>
            <person name="Moran D.A.P."/>
            <person name="Tomita M."/>
            <person name="Numata K."/>
            <person name="Arakawa K."/>
        </authorList>
    </citation>
    <scope>NUCLEOTIDE SEQUENCE</scope>
</reference>
<accession>A0A8X7C0J6</accession>
<gene>
    <name evidence="1" type="primary">AVEN_27888_1</name>
    <name evidence="1" type="ORF">TNIN_238131</name>
</gene>
<dbReference type="Proteomes" id="UP000886998">
    <property type="component" value="Unassembled WGS sequence"/>
</dbReference>
<sequence>MSLHKWCFSHSTNDFPDVRFDQSSEETLGVLWNSSSDTFCFKVSPSTNHIFTKRDFRPTWSPRTCNQQSQIFHAAINALKIGMAFLPVAAEWASFVQSLPVLEKLKIPRFVLSENLESIILYGFSDASEKGFGAVTYVSVIKNNRHSQLLCSKSRVAPLKTLTIPRNAHPHLAYSGTANRKATHSVPSTNRIARYPLSAHEKSPKALSSDDCVIPCLFPATPSNTTTLPIR</sequence>
<evidence type="ECO:0000313" key="1">
    <source>
        <dbReference type="EMBL" id="GFY52201.1"/>
    </source>
</evidence>
<protein>
    <submittedName>
        <fullName evidence="1">Uncharacterized protein</fullName>
    </submittedName>
</protein>
<dbReference type="AlphaFoldDB" id="A0A8X7C0J6"/>
<comment type="caution">
    <text evidence="1">The sequence shown here is derived from an EMBL/GenBank/DDBJ whole genome shotgun (WGS) entry which is preliminary data.</text>
</comment>
<organism evidence="1 2">
    <name type="scientific">Trichonephila inaurata madagascariensis</name>
    <dbReference type="NCBI Taxonomy" id="2747483"/>
    <lineage>
        <taxon>Eukaryota</taxon>
        <taxon>Metazoa</taxon>
        <taxon>Ecdysozoa</taxon>
        <taxon>Arthropoda</taxon>
        <taxon>Chelicerata</taxon>
        <taxon>Arachnida</taxon>
        <taxon>Araneae</taxon>
        <taxon>Araneomorphae</taxon>
        <taxon>Entelegynae</taxon>
        <taxon>Araneoidea</taxon>
        <taxon>Nephilidae</taxon>
        <taxon>Trichonephila</taxon>
        <taxon>Trichonephila inaurata</taxon>
    </lineage>
</organism>
<dbReference type="PANTHER" id="PTHR47331">
    <property type="entry name" value="PHD-TYPE DOMAIN-CONTAINING PROTEIN"/>
    <property type="match status" value="1"/>
</dbReference>
<dbReference type="Pfam" id="PF05380">
    <property type="entry name" value="Peptidase_A17"/>
    <property type="match status" value="1"/>
</dbReference>
<keyword evidence="2" id="KW-1185">Reference proteome</keyword>
<dbReference type="InterPro" id="IPR008042">
    <property type="entry name" value="Retrotrans_Pao"/>
</dbReference>
<dbReference type="OrthoDB" id="6431982at2759"/>
<proteinExistence type="predicted"/>
<dbReference type="EMBL" id="BMAV01008540">
    <property type="protein sequence ID" value="GFY52201.1"/>
    <property type="molecule type" value="Genomic_DNA"/>
</dbReference>
<evidence type="ECO:0000313" key="2">
    <source>
        <dbReference type="Proteomes" id="UP000886998"/>
    </source>
</evidence>